<gene>
    <name evidence="1" type="ORF">OPDIPICF_03584</name>
</gene>
<dbReference type="AlphaFoldDB" id="A0A5S9R0Z9"/>
<accession>A0A5S9R0Z9</accession>
<evidence type="ECO:0000313" key="2">
    <source>
        <dbReference type="Proteomes" id="UP000441399"/>
    </source>
</evidence>
<dbReference type="EMBL" id="CACSIO010000062">
    <property type="protein sequence ID" value="CAA0125742.1"/>
    <property type="molecule type" value="Genomic_DNA"/>
</dbReference>
<sequence length="383" mass="42490">MDLRSFFRKIKNKIFGKTEDNAFEIQKRELADARHGTLYFLSHTKVEAVPNYSTGLVETIMGDDSILKDLQNASLMLLKSTSAGRRAATAVHDFFHPMVEAVKEFFYFLLDKIRKIFGKFYSVVPWVMKFFRWLANKFASKLVGMIPGWGYVKSATEVYAGLRKAILGAKNFVQQLWSGIGVTLLGGQPSIIANALARHSLSSIAHGIKKVGIAATEIGLEAAGDATAGIGSIITTVTSILTSIAGFIDKYIQRFALNRVIKDAKKAWESKDSQVSMANNHKAFSEWFQNAVIFTPIVAALVVNSGFAGHPYRFLQLIDEKGEVVPQHTYDKGVTYINRLKKNGMAYVKSYQHGYEVTFKGTDGVVKARLKQITSGKQQVIIS</sequence>
<evidence type="ECO:0000313" key="1">
    <source>
        <dbReference type="EMBL" id="CAA0125742.1"/>
    </source>
</evidence>
<dbReference type="Proteomes" id="UP000441399">
    <property type="component" value="Unassembled WGS sequence"/>
</dbReference>
<proteinExistence type="predicted"/>
<reference evidence="1 2" key="1">
    <citation type="submission" date="2019-11" db="EMBL/GenBank/DDBJ databases">
        <authorList>
            <person name="Holert J."/>
        </authorList>
    </citation>
    <scope>NUCLEOTIDE SEQUENCE [LARGE SCALE GENOMIC DNA]</scope>
    <source>
        <strain evidence="1">SB11_3</strain>
    </source>
</reference>
<protein>
    <submittedName>
        <fullName evidence="1">Uncharacterized protein</fullName>
    </submittedName>
</protein>
<dbReference type="OrthoDB" id="9050632at2"/>
<name>A0A5S9R0Z9_9GAMM</name>
<keyword evidence="2" id="KW-1185">Reference proteome</keyword>
<organism evidence="1 2">
    <name type="scientific">BD1-7 clade bacterium</name>
    <dbReference type="NCBI Taxonomy" id="2029982"/>
    <lineage>
        <taxon>Bacteria</taxon>
        <taxon>Pseudomonadati</taxon>
        <taxon>Pseudomonadota</taxon>
        <taxon>Gammaproteobacteria</taxon>
        <taxon>Cellvibrionales</taxon>
        <taxon>Spongiibacteraceae</taxon>
        <taxon>BD1-7 clade</taxon>
    </lineage>
</organism>